<dbReference type="EMBL" id="MT143962">
    <property type="protein sequence ID" value="QJH93276.1"/>
    <property type="molecule type" value="Genomic_DNA"/>
</dbReference>
<proteinExistence type="predicted"/>
<dbReference type="EMBL" id="MT143930">
    <property type="protein sequence ID" value="QJH92912.1"/>
    <property type="molecule type" value="Genomic_DNA"/>
</dbReference>
<evidence type="ECO:0000313" key="2">
    <source>
        <dbReference type="EMBL" id="QJH93276.1"/>
    </source>
</evidence>
<accession>A0A6M3X596</accession>
<sequence>MKPCKHLDYNEKNYPKCKLKTDVLVKFWDRLEGGFVTQSELEQFPNTAIKVQFCKKRGRINGIFQCYNAGELSCYEPAEEVR</sequence>
<protein>
    <submittedName>
        <fullName evidence="1">Uncharacterized protein</fullName>
    </submittedName>
</protein>
<reference evidence="1" key="1">
    <citation type="submission" date="2020-03" db="EMBL/GenBank/DDBJ databases">
        <title>The deep terrestrial virosphere.</title>
        <authorList>
            <person name="Holmfeldt K."/>
            <person name="Nilsson E."/>
            <person name="Simone D."/>
            <person name="Lopez-Fernandez M."/>
            <person name="Wu X."/>
            <person name="de Brujin I."/>
            <person name="Lundin D."/>
            <person name="Andersson A."/>
            <person name="Bertilsson S."/>
            <person name="Dopson M."/>
        </authorList>
    </citation>
    <scope>NUCLEOTIDE SEQUENCE</scope>
    <source>
        <strain evidence="1">MM171A02262</strain>
        <strain evidence="2">MM171B04104</strain>
    </source>
</reference>
<evidence type="ECO:0000313" key="1">
    <source>
        <dbReference type="EMBL" id="QJH92912.1"/>
    </source>
</evidence>
<dbReference type="AlphaFoldDB" id="A0A6M3X596"/>
<name>A0A6M3X596_9ZZZZ</name>
<gene>
    <name evidence="1" type="ORF">MM171A02262_0011</name>
    <name evidence="2" type="ORF">MM171B04104_0008</name>
</gene>
<organism evidence="1">
    <name type="scientific">viral metagenome</name>
    <dbReference type="NCBI Taxonomy" id="1070528"/>
    <lineage>
        <taxon>unclassified sequences</taxon>
        <taxon>metagenomes</taxon>
        <taxon>organismal metagenomes</taxon>
    </lineage>
</organism>